<evidence type="ECO:0000256" key="2">
    <source>
        <dbReference type="ARBA" id="ARBA00022840"/>
    </source>
</evidence>
<organism evidence="3 4">
    <name type="scientific">Halosimplex aquaticum</name>
    <dbReference type="NCBI Taxonomy" id="3026162"/>
    <lineage>
        <taxon>Archaea</taxon>
        <taxon>Methanobacteriati</taxon>
        <taxon>Methanobacteriota</taxon>
        <taxon>Stenosarchaea group</taxon>
        <taxon>Halobacteria</taxon>
        <taxon>Halobacteriales</taxon>
        <taxon>Haloarculaceae</taxon>
        <taxon>Halosimplex</taxon>
    </lineage>
</organism>
<dbReference type="Pfam" id="PF24336">
    <property type="entry name" value="DUF7504"/>
    <property type="match status" value="1"/>
</dbReference>
<dbReference type="InterPro" id="IPR055927">
    <property type="entry name" value="DUF7504"/>
</dbReference>
<gene>
    <name evidence="3" type="ORF">ACFQMA_04400</name>
</gene>
<name>A0ABD5XZT0_9EURY</name>
<evidence type="ECO:0000313" key="3">
    <source>
        <dbReference type="EMBL" id="MFC7139078.1"/>
    </source>
</evidence>
<accession>A0ABD5XZT0</accession>
<dbReference type="EMBL" id="JBHTAS010000001">
    <property type="protein sequence ID" value="MFC7139078.1"/>
    <property type="molecule type" value="Genomic_DNA"/>
</dbReference>
<dbReference type="GeneID" id="78819327"/>
<dbReference type="Gene3D" id="3.40.50.300">
    <property type="entry name" value="P-loop containing nucleotide triphosphate hydrolases"/>
    <property type="match status" value="1"/>
</dbReference>
<dbReference type="SUPFAM" id="SSF52540">
    <property type="entry name" value="P-loop containing nucleoside triphosphate hydrolases"/>
    <property type="match status" value="1"/>
</dbReference>
<dbReference type="PANTHER" id="PTHR43637">
    <property type="entry name" value="UPF0273 PROTEIN TM_0370"/>
    <property type="match status" value="1"/>
</dbReference>
<dbReference type="AlphaFoldDB" id="A0ABD5XZT0"/>
<evidence type="ECO:0000256" key="1">
    <source>
        <dbReference type="ARBA" id="ARBA00022741"/>
    </source>
</evidence>
<keyword evidence="2" id="KW-0067">ATP-binding</keyword>
<dbReference type="InterPro" id="IPR027417">
    <property type="entry name" value="P-loop_NTPase"/>
</dbReference>
<dbReference type="GO" id="GO:0005524">
    <property type="term" value="F:ATP binding"/>
    <property type="evidence" value="ECO:0007669"/>
    <property type="project" value="UniProtKB-KW"/>
</dbReference>
<dbReference type="RefSeq" id="WP_382261843.1">
    <property type="nucleotide sequence ID" value="NZ_CP118158.1"/>
</dbReference>
<evidence type="ECO:0000313" key="4">
    <source>
        <dbReference type="Proteomes" id="UP001596432"/>
    </source>
</evidence>
<protein>
    <submittedName>
        <fullName evidence="3">RAD55 family ATPase</fullName>
    </submittedName>
</protein>
<sequence length="211" mass="22876">MYDLGTTFGNATLAPGSNLLVSGPPLSGKRRMALELLAHGSEQGEGVIVVTTRDSASRILSDYEALVSDPESVDVGIVDCVTKHQGRKARDTDIVKYASSPEDMTGIGIKFSEFVEEFRTERGIEKVRVLVDSLSTLLMYSDVQTVFRFMHVFTSRIENAGAMGIHIIESTAHDEETLNTLRQLFDHAITVEADGALSTTIPDAAVGRIGD</sequence>
<keyword evidence="1" id="KW-0547">Nucleotide-binding</keyword>
<reference evidence="3 4" key="1">
    <citation type="journal article" date="2019" name="Int. J. Syst. Evol. Microbiol.">
        <title>The Global Catalogue of Microorganisms (GCM) 10K type strain sequencing project: providing services to taxonomists for standard genome sequencing and annotation.</title>
        <authorList>
            <consortium name="The Broad Institute Genomics Platform"/>
            <consortium name="The Broad Institute Genome Sequencing Center for Infectious Disease"/>
            <person name="Wu L."/>
            <person name="Ma J."/>
        </authorList>
    </citation>
    <scope>NUCLEOTIDE SEQUENCE [LARGE SCALE GENOMIC DNA]</scope>
    <source>
        <strain evidence="3 4">XZYJT29</strain>
    </source>
</reference>
<dbReference type="Proteomes" id="UP001596432">
    <property type="component" value="Unassembled WGS sequence"/>
</dbReference>
<proteinExistence type="predicted"/>
<comment type="caution">
    <text evidence="3">The sequence shown here is derived from an EMBL/GenBank/DDBJ whole genome shotgun (WGS) entry which is preliminary data.</text>
</comment>
<keyword evidence="4" id="KW-1185">Reference proteome</keyword>